<proteinExistence type="predicted"/>
<protein>
    <submittedName>
        <fullName evidence="2">Uncharacterized protein</fullName>
    </submittedName>
</protein>
<feature type="transmembrane region" description="Helical" evidence="1">
    <location>
        <begin position="477"/>
        <end position="496"/>
    </location>
</feature>
<keyword evidence="1" id="KW-1133">Transmembrane helix</keyword>
<feature type="transmembrane region" description="Helical" evidence="1">
    <location>
        <begin position="532"/>
        <end position="549"/>
    </location>
</feature>
<feature type="transmembrane region" description="Helical" evidence="1">
    <location>
        <begin position="508"/>
        <end position="525"/>
    </location>
</feature>
<evidence type="ECO:0000313" key="2">
    <source>
        <dbReference type="EMBL" id="XAT62945.1"/>
    </source>
</evidence>
<feature type="transmembrane region" description="Helical" evidence="1">
    <location>
        <begin position="437"/>
        <end position="457"/>
    </location>
</feature>
<name>A0ABZ3H002_GEOAI</name>
<dbReference type="GeneID" id="90449363"/>
<keyword evidence="3" id="KW-1185">Reference proteome</keyword>
<gene>
    <name evidence="2" type="ORF">LPQ35_06710</name>
</gene>
<dbReference type="Proteomes" id="UP001492541">
    <property type="component" value="Chromosome"/>
</dbReference>
<accession>A0ABZ3H002</accession>
<feature type="transmembrane region" description="Helical" evidence="1">
    <location>
        <begin position="317"/>
        <end position="343"/>
    </location>
</feature>
<keyword evidence="1" id="KW-0472">Membrane</keyword>
<feature type="transmembrane region" description="Helical" evidence="1">
    <location>
        <begin position="267"/>
        <end position="285"/>
    </location>
</feature>
<dbReference type="RefSeq" id="WP_193808108.1">
    <property type="nucleotide sequence ID" value="NZ_CP087714.1"/>
</dbReference>
<organism evidence="2 3">
    <name type="scientific">Geoglobus acetivorans</name>
    <dbReference type="NCBI Taxonomy" id="565033"/>
    <lineage>
        <taxon>Archaea</taxon>
        <taxon>Methanobacteriati</taxon>
        <taxon>Methanobacteriota</taxon>
        <taxon>Archaeoglobi</taxon>
        <taxon>Archaeoglobales</taxon>
        <taxon>Archaeoglobaceae</taxon>
        <taxon>Geoglobus</taxon>
    </lineage>
</organism>
<feature type="transmembrane region" description="Helical" evidence="1">
    <location>
        <begin position="291"/>
        <end position="310"/>
    </location>
</feature>
<feature type="transmembrane region" description="Helical" evidence="1">
    <location>
        <begin position="366"/>
        <end position="390"/>
    </location>
</feature>
<sequence>MLPLIKAEFRKGRKKFTNKFRLLIAVTALLSLVASIVSYNYGFLSDSWIYSSASDVYEIENRLFTHILVDNFQDGMDLLKNGESDVFITGNRIFITDSFKSQSAGEEMKNYIKNEFTKWLYENYGTRAFPVFVRAEYLERKQPQALSPKPIPQETLKQLEKRSVQKNQVTEEEQKAQIERKIQQSLTEDERKSVILPEKQETGYETPDTFSPPSLISKMVIAFIFIIPSLFSMQLYTSSLAEDVRMRRMEVLLSAPFSPYSLIFQKLLPYFIISVAMIAATSIVFRVNGLLFMLIPILAFLSFQTFIALNSRSYRELTFLILVFNLFLIIYLILPSVFSGIALSDLSPITFLLRDLSGEKIEFQDFIFSNLILAGFTIMGFVLSASSLNIETLYSPRSPFGRLADVLKNSAASDLNAFFLAFLSVFLALFLEFFLLFFGLSVPIITSFALIMLGVAVIEEALKSILILPSPSLKRAVIVASGFFIAEKGILFLEAFKDYSMVLPGELLIFPLLLHITASSSFAVVSKRSWKAGYVLAVAIHFAYNYYMVVGR</sequence>
<evidence type="ECO:0000256" key="1">
    <source>
        <dbReference type="SAM" id="Phobius"/>
    </source>
</evidence>
<evidence type="ECO:0000313" key="3">
    <source>
        <dbReference type="Proteomes" id="UP001492541"/>
    </source>
</evidence>
<keyword evidence="1" id="KW-0812">Transmembrane</keyword>
<feature type="transmembrane region" description="Helical" evidence="1">
    <location>
        <begin position="219"/>
        <end position="239"/>
    </location>
</feature>
<feature type="transmembrane region" description="Helical" evidence="1">
    <location>
        <begin position="411"/>
        <end position="431"/>
    </location>
</feature>
<dbReference type="EMBL" id="CP087714">
    <property type="protein sequence ID" value="XAT62945.1"/>
    <property type="molecule type" value="Genomic_DNA"/>
</dbReference>
<reference evidence="2 3" key="1">
    <citation type="submission" date="2021-11" db="EMBL/GenBank/DDBJ databases">
        <title>Whole genome of Geoglobus acetivorans.</title>
        <authorList>
            <person name="Liu D."/>
        </authorList>
    </citation>
    <scope>NUCLEOTIDE SEQUENCE [LARGE SCALE GENOMIC DNA]</scope>
    <source>
        <strain evidence="2 3">SBH6</strain>
    </source>
</reference>